<evidence type="ECO:0000313" key="3">
    <source>
        <dbReference type="Proteomes" id="UP000288805"/>
    </source>
</evidence>
<dbReference type="PANTHER" id="PTHR46890">
    <property type="entry name" value="NON-LTR RETROLELEMENT REVERSE TRANSCRIPTASE-LIKE PROTEIN-RELATED"/>
    <property type="match status" value="1"/>
</dbReference>
<reference evidence="2 3" key="1">
    <citation type="journal article" date="2018" name="PLoS Genet.">
        <title>Population sequencing reveals clonal diversity and ancestral inbreeding in the grapevine cultivar Chardonnay.</title>
        <authorList>
            <person name="Roach M.J."/>
            <person name="Johnson D.L."/>
            <person name="Bohlmann J."/>
            <person name="van Vuuren H.J."/>
            <person name="Jones S.J."/>
            <person name="Pretorius I.S."/>
            <person name="Schmidt S.A."/>
            <person name="Borneman A.R."/>
        </authorList>
    </citation>
    <scope>NUCLEOTIDE SEQUENCE [LARGE SCALE GENOMIC DNA]</scope>
    <source>
        <strain evidence="3">cv. Chardonnay</strain>
        <tissue evidence="2">Leaf</tissue>
    </source>
</reference>
<keyword evidence="2" id="KW-0548">Nucleotidyltransferase</keyword>
<proteinExistence type="predicted"/>
<dbReference type="SUPFAM" id="SSF56672">
    <property type="entry name" value="DNA/RNA polymerases"/>
    <property type="match status" value="1"/>
</dbReference>
<accession>A0A438E4G0</accession>
<dbReference type="GO" id="GO:0003964">
    <property type="term" value="F:RNA-directed DNA polymerase activity"/>
    <property type="evidence" value="ECO:0007669"/>
    <property type="project" value="UniProtKB-KW"/>
</dbReference>
<dbReference type="InterPro" id="IPR000477">
    <property type="entry name" value="RT_dom"/>
</dbReference>
<dbReference type="Pfam" id="PF00078">
    <property type="entry name" value="RVT_1"/>
    <property type="match status" value="1"/>
</dbReference>
<feature type="domain" description="Reverse transcriptase" evidence="1">
    <location>
        <begin position="141"/>
        <end position="388"/>
    </location>
</feature>
<dbReference type="Proteomes" id="UP000288805">
    <property type="component" value="Unassembled WGS sequence"/>
</dbReference>
<comment type="caution">
    <text evidence="2">The sequence shown here is derived from an EMBL/GenBank/DDBJ whole genome shotgun (WGS) entry which is preliminary data.</text>
</comment>
<evidence type="ECO:0000259" key="1">
    <source>
        <dbReference type="PROSITE" id="PS50878"/>
    </source>
</evidence>
<dbReference type="InterPro" id="IPR052343">
    <property type="entry name" value="Retrotransposon-Effector_Assoc"/>
</dbReference>
<gene>
    <name evidence="2" type="primary">LIN1_255</name>
    <name evidence="2" type="ORF">CK203_106624</name>
</gene>
<evidence type="ECO:0000313" key="2">
    <source>
        <dbReference type="EMBL" id="RVW42530.1"/>
    </source>
</evidence>
<protein>
    <submittedName>
        <fullName evidence="2">LINE-1 reverse transcriptase-like</fullName>
    </submittedName>
</protein>
<keyword evidence="2" id="KW-0695">RNA-directed DNA polymerase</keyword>
<name>A0A438E4G0_VITVI</name>
<dbReference type="CDD" id="cd01650">
    <property type="entry name" value="RT_nLTR_like"/>
    <property type="match status" value="1"/>
</dbReference>
<dbReference type="EMBL" id="QGNW01001403">
    <property type="protein sequence ID" value="RVW42530.1"/>
    <property type="molecule type" value="Genomic_DNA"/>
</dbReference>
<keyword evidence="2" id="KW-0808">Transferase</keyword>
<organism evidence="2 3">
    <name type="scientific">Vitis vinifera</name>
    <name type="common">Grape</name>
    <dbReference type="NCBI Taxonomy" id="29760"/>
    <lineage>
        <taxon>Eukaryota</taxon>
        <taxon>Viridiplantae</taxon>
        <taxon>Streptophyta</taxon>
        <taxon>Embryophyta</taxon>
        <taxon>Tracheophyta</taxon>
        <taxon>Spermatophyta</taxon>
        <taxon>Magnoliopsida</taxon>
        <taxon>eudicotyledons</taxon>
        <taxon>Gunneridae</taxon>
        <taxon>Pentapetalae</taxon>
        <taxon>rosids</taxon>
        <taxon>Vitales</taxon>
        <taxon>Vitaceae</taxon>
        <taxon>Viteae</taxon>
        <taxon>Vitis</taxon>
    </lineage>
</organism>
<sequence length="459" mass="52537">MEEIHWRQLSRELWLKEGDKNTCFFHQMANAHQRNNSLDIIKINGVWMTKEQEVREGIVNAFQHLLSEELGWRADIEGLHLNRLNSCEAEVLELPFIEEEIHSAPMEMNGDKAPGPDGFTVTFWQACWDFVKEEIVDLFKEFYDQRSFAKSLNTTFLVLISKKGGAEDLGDFRSISLLRGLYKLLAKVLSNRLKKVLEKVVSVDQNAFVRGKQILDASLIANEVLLQMGFGSRWMEWIWWCISTAKFYVLVNGVPVGFFSNNKGLRQEDPLSPCLFVLGMEVLSTLIRRAVDGGFLSGCRLRGRGGVEMIVSHLLFADDTIIFCEARKEQLTALSWILAWFEASSGLRINLAKSVLISVGEVEEIEEMAVELGCRVGSLPTVYLGLPLGAHHKAIFMWNGVEERMRRRLAQWKRQYISKGERITLIKSTLANMPIDHLSLFQMPKIVARRLEKLQRDFL</sequence>
<dbReference type="PROSITE" id="PS50878">
    <property type="entry name" value="RT_POL"/>
    <property type="match status" value="1"/>
</dbReference>
<dbReference type="InterPro" id="IPR043502">
    <property type="entry name" value="DNA/RNA_pol_sf"/>
</dbReference>
<dbReference type="PANTHER" id="PTHR46890:SF50">
    <property type="entry name" value="RNA-DIRECTED DNA POLYMERASE, EUKARYOTA, REVERSE TRANSCRIPTASE ZINC-BINDING DOMAIN PROTEIN-RELATED"/>
    <property type="match status" value="1"/>
</dbReference>
<dbReference type="AlphaFoldDB" id="A0A438E4G0"/>